<name>A0A834HN87_RHYFE</name>
<dbReference type="EMBL" id="JAACXV010016986">
    <property type="protein sequence ID" value="KAF7264453.1"/>
    <property type="molecule type" value="Genomic_DNA"/>
</dbReference>
<keyword evidence="2" id="KW-1185">Reference proteome</keyword>
<reference evidence="1" key="1">
    <citation type="submission" date="2020-08" db="EMBL/GenBank/DDBJ databases">
        <title>Genome sequencing and assembly of the red palm weevil Rhynchophorus ferrugineus.</title>
        <authorList>
            <person name="Dias G.B."/>
            <person name="Bergman C.M."/>
            <person name="Manee M."/>
        </authorList>
    </citation>
    <scope>NUCLEOTIDE SEQUENCE</scope>
    <source>
        <strain evidence="1">AA-2017</strain>
        <tissue evidence="1">Whole larva</tissue>
    </source>
</reference>
<organism evidence="1 2">
    <name type="scientific">Rhynchophorus ferrugineus</name>
    <name type="common">Red palm weevil</name>
    <name type="synonym">Curculio ferrugineus</name>
    <dbReference type="NCBI Taxonomy" id="354439"/>
    <lineage>
        <taxon>Eukaryota</taxon>
        <taxon>Metazoa</taxon>
        <taxon>Ecdysozoa</taxon>
        <taxon>Arthropoda</taxon>
        <taxon>Hexapoda</taxon>
        <taxon>Insecta</taxon>
        <taxon>Pterygota</taxon>
        <taxon>Neoptera</taxon>
        <taxon>Endopterygota</taxon>
        <taxon>Coleoptera</taxon>
        <taxon>Polyphaga</taxon>
        <taxon>Cucujiformia</taxon>
        <taxon>Curculionidae</taxon>
        <taxon>Dryophthorinae</taxon>
        <taxon>Rhynchophorus</taxon>
    </lineage>
</organism>
<evidence type="ECO:0000313" key="2">
    <source>
        <dbReference type="Proteomes" id="UP000625711"/>
    </source>
</evidence>
<proteinExistence type="predicted"/>
<accession>A0A834HN87</accession>
<gene>
    <name evidence="1" type="ORF">GWI33_023200</name>
</gene>
<dbReference type="AlphaFoldDB" id="A0A834HN87"/>
<dbReference type="Proteomes" id="UP000625711">
    <property type="component" value="Unassembled WGS sequence"/>
</dbReference>
<evidence type="ECO:0000313" key="1">
    <source>
        <dbReference type="EMBL" id="KAF7264453.1"/>
    </source>
</evidence>
<sequence length="105" mass="12060">MINVTTLRNVSTTSDVNNEIADYNTEENVVHLFRLRGPGNRGRMEGWHVCVARCRRDDGVGWRSGRMVPGRRVMFLIRASYLLRRKSDSINHDGEQAQKTCARAR</sequence>
<protein>
    <submittedName>
        <fullName evidence="1">Uncharacterized protein</fullName>
    </submittedName>
</protein>
<comment type="caution">
    <text evidence="1">The sequence shown here is derived from an EMBL/GenBank/DDBJ whole genome shotgun (WGS) entry which is preliminary data.</text>
</comment>